<dbReference type="GO" id="GO:0005730">
    <property type="term" value="C:nucleolus"/>
    <property type="evidence" value="ECO:0007669"/>
    <property type="project" value="TreeGrafter"/>
</dbReference>
<proteinExistence type="predicted"/>
<sequence length="251" mass="28139">MTRVAKPVKKQFLEASEFKGGKSLIPTKSEVTGKKKIKKPNLKGSGGDGKAAENDETKNMTKEEKWEHEVKRLNKIVEKYHGEKRRLARVQLRELEKTCFHCREKGHSVKNCPQAKSQGIGICYHCGSEDHTTKSCTAKSKKFAFATCFVCNQQGHITSQCKKNENGLYPDGGGCKYCGSVNHYARQCKPNTKQFLNSVGTIEADQGGDDDDVYVTLHRIQKDKKRAHQLQQQNKKGASGQPQKKKKVVTI</sequence>
<keyword evidence="1" id="KW-0862">Zinc</keyword>
<feature type="compositionally biased region" description="Basic and acidic residues" evidence="2">
    <location>
        <begin position="50"/>
        <end position="63"/>
    </location>
</feature>
<dbReference type="EMBL" id="JANBPU010000383">
    <property type="protein sequence ID" value="KAJ1912053.1"/>
    <property type="molecule type" value="Genomic_DNA"/>
</dbReference>
<feature type="compositionally biased region" description="Polar residues" evidence="2">
    <location>
        <begin position="229"/>
        <end position="242"/>
    </location>
</feature>
<dbReference type="InterPro" id="IPR001878">
    <property type="entry name" value="Znf_CCHC"/>
</dbReference>
<dbReference type="PANTHER" id="PTHR46242:SF1">
    <property type="entry name" value="ZINC FINGER CCHC DOMAIN-CONTAINING PROTEIN 9"/>
    <property type="match status" value="1"/>
</dbReference>
<dbReference type="AlphaFoldDB" id="A0A9W7ZUU4"/>
<protein>
    <recommendedName>
        <fullName evidence="3">CCHC-type domain-containing protein</fullName>
    </recommendedName>
</protein>
<dbReference type="Gene3D" id="4.10.60.10">
    <property type="entry name" value="Zinc finger, CCHC-type"/>
    <property type="match status" value="2"/>
</dbReference>
<dbReference type="PANTHER" id="PTHR46242">
    <property type="entry name" value="ZINC FINGER CCHC DOMAIN-CONTAINING PROTEIN 9 ZCCHC9"/>
    <property type="match status" value="1"/>
</dbReference>
<reference evidence="4" key="1">
    <citation type="submission" date="2022-07" db="EMBL/GenBank/DDBJ databases">
        <title>Phylogenomic reconstructions and comparative analyses of Kickxellomycotina fungi.</title>
        <authorList>
            <person name="Reynolds N.K."/>
            <person name="Stajich J.E."/>
            <person name="Barry K."/>
            <person name="Grigoriev I.V."/>
            <person name="Crous P."/>
            <person name="Smith M.E."/>
        </authorList>
    </citation>
    <scope>NUCLEOTIDE SEQUENCE</scope>
    <source>
        <strain evidence="4">NBRC 100468</strain>
    </source>
</reference>
<dbReference type="InterPro" id="IPR036875">
    <property type="entry name" value="Znf_CCHC_sf"/>
</dbReference>
<feature type="domain" description="CCHC-type" evidence="3">
    <location>
        <begin position="99"/>
        <end position="114"/>
    </location>
</feature>
<dbReference type="Proteomes" id="UP001150538">
    <property type="component" value="Unassembled WGS sequence"/>
</dbReference>
<organism evidence="4 5">
    <name type="scientific">Mycoemilia scoparia</name>
    <dbReference type="NCBI Taxonomy" id="417184"/>
    <lineage>
        <taxon>Eukaryota</taxon>
        <taxon>Fungi</taxon>
        <taxon>Fungi incertae sedis</taxon>
        <taxon>Zoopagomycota</taxon>
        <taxon>Kickxellomycotina</taxon>
        <taxon>Kickxellomycetes</taxon>
        <taxon>Kickxellales</taxon>
        <taxon>Kickxellaceae</taxon>
        <taxon>Mycoemilia</taxon>
    </lineage>
</organism>
<gene>
    <name evidence="4" type="ORF">H4219_005743</name>
</gene>
<dbReference type="GO" id="GO:0003676">
    <property type="term" value="F:nucleic acid binding"/>
    <property type="evidence" value="ECO:0007669"/>
    <property type="project" value="InterPro"/>
</dbReference>
<keyword evidence="1" id="KW-0863">Zinc-finger</keyword>
<evidence type="ECO:0000313" key="5">
    <source>
        <dbReference type="Proteomes" id="UP001150538"/>
    </source>
</evidence>
<evidence type="ECO:0000256" key="1">
    <source>
        <dbReference type="PROSITE-ProRule" id="PRU00047"/>
    </source>
</evidence>
<comment type="caution">
    <text evidence="4">The sequence shown here is derived from an EMBL/GenBank/DDBJ whole genome shotgun (WGS) entry which is preliminary data.</text>
</comment>
<dbReference type="PROSITE" id="PS50158">
    <property type="entry name" value="ZF_CCHC"/>
    <property type="match status" value="3"/>
</dbReference>
<feature type="region of interest" description="Disordered" evidence="2">
    <location>
        <begin position="224"/>
        <end position="251"/>
    </location>
</feature>
<evidence type="ECO:0000313" key="4">
    <source>
        <dbReference type="EMBL" id="KAJ1912053.1"/>
    </source>
</evidence>
<accession>A0A9W7ZUU4</accession>
<dbReference type="SMART" id="SM00343">
    <property type="entry name" value="ZnF_C2HC"/>
    <property type="match status" value="4"/>
</dbReference>
<evidence type="ECO:0000259" key="3">
    <source>
        <dbReference type="PROSITE" id="PS50158"/>
    </source>
</evidence>
<dbReference type="Pfam" id="PF00098">
    <property type="entry name" value="zf-CCHC"/>
    <property type="match status" value="1"/>
</dbReference>
<keyword evidence="5" id="KW-1185">Reference proteome</keyword>
<evidence type="ECO:0000256" key="2">
    <source>
        <dbReference type="SAM" id="MobiDB-lite"/>
    </source>
</evidence>
<dbReference type="SUPFAM" id="SSF57756">
    <property type="entry name" value="Retrovirus zinc finger-like domains"/>
    <property type="match status" value="2"/>
</dbReference>
<dbReference type="InterPro" id="IPR042246">
    <property type="entry name" value="ZCCHC9"/>
</dbReference>
<dbReference type="OrthoDB" id="3863715at2759"/>
<feature type="domain" description="CCHC-type" evidence="3">
    <location>
        <begin position="123"/>
        <end position="136"/>
    </location>
</feature>
<dbReference type="GO" id="GO:0008270">
    <property type="term" value="F:zinc ion binding"/>
    <property type="evidence" value="ECO:0007669"/>
    <property type="project" value="UniProtKB-KW"/>
</dbReference>
<name>A0A9W7ZUU4_9FUNG</name>
<keyword evidence="1" id="KW-0479">Metal-binding</keyword>
<feature type="domain" description="CCHC-type" evidence="3">
    <location>
        <begin position="148"/>
        <end position="163"/>
    </location>
</feature>
<feature type="region of interest" description="Disordered" evidence="2">
    <location>
        <begin position="23"/>
        <end position="63"/>
    </location>
</feature>